<dbReference type="InterPro" id="IPR044135">
    <property type="entry name" value="Met-tRNA-FMT_C"/>
</dbReference>
<proteinExistence type="inferred from homology"/>
<dbReference type="Gene3D" id="3.10.25.10">
    <property type="entry name" value="Formyl transferase, C-terminal domain"/>
    <property type="match status" value="1"/>
</dbReference>
<dbReference type="RefSeq" id="WP_069689889.1">
    <property type="nucleotide sequence ID" value="NZ_CP017147.1"/>
</dbReference>
<dbReference type="EC" id="2.1.2.9" evidence="3 8"/>
<dbReference type="InterPro" id="IPR005793">
    <property type="entry name" value="Formyl_trans_C"/>
</dbReference>
<dbReference type="NCBIfam" id="TIGR00460">
    <property type="entry name" value="fmt"/>
    <property type="match status" value="1"/>
</dbReference>
<dbReference type="Proteomes" id="UP000094969">
    <property type="component" value="Chromosome"/>
</dbReference>
<dbReference type="PANTHER" id="PTHR11138:SF5">
    <property type="entry name" value="METHIONYL-TRNA FORMYLTRANSFERASE, MITOCHONDRIAL"/>
    <property type="match status" value="1"/>
</dbReference>
<accession>A0A1D7TZW8</accession>
<dbReference type="InterPro" id="IPR041711">
    <property type="entry name" value="Met-tRNA-FMT_N"/>
</dbReference>
<dbReference type="KEGG" id="bvv:BHK69_09520"/>
<evidence type="ECO:0000256" key="1">
    <source>
        <dbReference type="ARBA" id="ARBA00002606"/>
    </source>
</evidence>
<dbReference type="Gene3D" id="3.40.50.170">
    <property type="entry name" value="Formyl transferase, N-terminal domain"/>
    <property type="match status" value="1"/>
</dbReference>
<evidence type="ECO:0000313" key="11">
    <source>
        <dbReference type="EMBL" id="AOO80671.1"/>
    </source>
</evidence>
<protein>
    <recommendedName>
        <fullName evidence="4 8">Methionyl-tRNA formyltransferase</fullName>
        <ecNumber evidence="3 8">2.1.2.9</ecNumber>
    </recommendedName>
</protein>
<dbReference type="HAMAP" id="MF_00182">
    <property type="entry name" value="Formyl_trans"/>
    <property type="match status" value="1"/>
</dbReference>
<evidence type="ECO:0000256" key="3">
    <source>
        <dbReference type="ARBA" id="ARBA00012261"/>
    </source>
</evidence>
<feature type="domain" description="Formyl transferase N-terminal" evidence="9">
    <location>
        <begin position="4"/>
        <end position="182"/>
    </location>
</feature>
<gene>
    <name evidence="8" type="primary">fmt</name>
    <name evidence="11" type="ORF">BHK69_09520</name>
</gene>
<dbReference type="PANTHER" id="PTHR11138">
    <property type="entry name" value="METHIONYL-TRNA FORMYLTRANSFERASE"/>
    <property type="match status" value="1"/>
</dbReference>
<dbReference type="STRING" id="1526658.BHK69_09520"/>
<evidence type="ECO:0000256" key="6">
    <source>
        <dbReference type="ARBA" id="ARBA00022917"/>
    </source>
</evidence>
<evidence type="ECO:0000256" key="8">
    <source>
        <dbReference type="HAMAP-Rule" id="MF_00182"/>
    </source>
</evidence>
<dbReference type="CDD" id="cd08704">
    <property type="entry name" value="Met_tRNA_FMT_C"/>
    <property type="match status" value="1"/>
</dbReference>
<feature type="binding site" evidence="8">
    <location>
        <begin position="111"/>
        <end position="114"/>
    </location>
    <ligand>
        <name>(6S)-5,6,7,8-tetrahydrofolate</name>
        <dbReference type="ChEBI" id="CHEBI:57453"/>
    </ligand>
</feature>
<sequence length="309" mass="32248">MSLRVIFMGTPDFAVPTLTEIIGQGHEVVSCYTRAPAQAGRGLDLKPSPVQRAAERFGIPVFTPKTLKSEEALETIASHQADVAVVVAYGMILPQAILDLPELGCLNLHASLLPRWRGAAPLQRAVMAGDAESGVCVMKMEAGLDTGPVGMVESLMIGPDMTAGELHDRLAPLGADLMVRALAALGRGGLRFTPQPEEGVSYAAKIGNAEAKLNWARPAKQVHDLVRGLSPFPGAFAEIDLGKGPERLKILRTALAGGAAEPGTLLDGEGTVACAEGAVKLLQVQRAGGRPVTGAEFLRGTKLTAGAKL</sequence>
<comment type="catalytic activity">
    <reaction evidence="7 8">
        <text>L-methionyl-tRNA(fMet) + (6R)-10-formyltetrahydrofolate = N-formyl-L-methionyl-tRNA(fMet) + (6S)-5,6,7,8-tetrahydrofolate + H(+)</text>
        <dbReference type="Rhea" id="RHEA:24380"/>
        <dbReference type="Rhea" id="RHEA-COMP:9952"/>
        <dbReference type="Rhea" id="RHEA-COMP:9953"/>
        <dbReference type="ChEBI" id="CHEBI:15378"/>
        <dbReference type="ChEBI" id="CHEBI:57453"/>
        <dbReference type="ChEBI" id="CHEBI:78530"/>
        <dbReference type="ChEBI" id="CHEBI:78844"/>
        <dbReference type="ChEBI" id="CHEBI:195366"/>
        <dbReference type="EC" id="2.1.2.9"/>
    </reaction>
</comment>
<comment type="function">
    <text evidence="1 8">Attaches a formyl group to the free amino group of methionyl-tRNA(fMet). The formyl group appears to play a dual role in the initiator identity of N-formylmethionyl-tRNA by promoting its recognition by IF2 and preventing the misappropriation of this tRNA by the elongation apparatus.</text>
</comment>
<keyword evidence="5 8" id="KW-0808">Transferase</keyword>
<feature type="domain" description="Formyl transferase C-terminal" evidence="10">
    <location>
        <begin position="205"/>
        <end position="301"/>
    </location>
</feature>
<evidence type="ECO:0000313" key="12">
    <source>
        <dbReference type="Proteomes" id="UP000094969"/>
    </source>
</evidence>
<dbReference type="GO" id="GO:0005829">
    <property type="term" value="C:cytosol"/>
    <property type="evidence" value="ECO:0007669"/>
    <property type="project" value="TreeGrafter"/>
</dbReference>
<dbReference type="AlphaFoldDB" id="A0A1D7TZW8"/>
<evidence type="ECO:0000256" key="7">
    <source>
        <dbReference type="ARBA" id="ARBA00048558"/>
    </source>
</evidence>
<dbReference type="EMBL" id="CP017147">
    <property type="protein sequence ID" value="AOO80671.1"/>
    <property type="molecule type" value="Genomic_DNA"/>
</dbReference>
<organism evidence="11 12">
    <name type="scientific">Bosea vaviloviae</name>
    <dbReference type="NCBI Taxonomy" id="1526658"/>
    <lineage>
        <taxon>Bacteria</taxon>
        <taxon>Pseudomonadati</taxon>
        <taxon>Pseudomonadota</taxon>
        <taxon>Alphaproteobacteria</taxon>
        <taxon>Hyphomicrobiales</taxon>
        <taxon>Boseaceae</taxon>
        <taxon>Bosea</taxon>
    </lineage>
</organism>
<evidence type="ECO:0000259" key="9">
    <source>
        <dbReference type="Pfam" id="PF00551"/>
    </source>
</evidence>
<dbReference type="InterPro" id="IPR011034">
    <property type="entry name" value="Formyl_transferase-like_C_sf"/>
</dbReference>
<dbReference type="InterPro" id="IPR002376">
    <property type="entry name" value="Formyl_transf_N"/>
</dbReference>
<keyword evidence="12" id="KW-1185">Reference proteome</keyword>
<evidence type="ECO:0000259" key="10">
    <source>
        <dbReference type="Pfam" id="PF02911"/>
    </source>
</evidence>
<evidence type="ECO:0000256" key="4">
    <source>
        <dbReference type="ARBA" id="ARBA00016014"/>
    </source>
</evidence>
<dbReference type="Pfam" id="PF02911">
    <property type="entry name" value="Formyl_trans_C"/>
    <property type="match status" value="1"/>
</dbReference>
<keyword evidence="6 8" id="KW-0648">Protein biosynthesis</keyword>
<dbReference type="SUPFAM" id="SSF50486">
    <property type="entry name" value="FMT C-terminal domain-like"/>
    <property type="match status" value="1"/>
</dbReference>
<dbReference type="SUPFAM" id="SSF53328">
    <property type="entry name" value="Formyltransferase"/>
    <property type="match status" value="1"/>
</dbReference>
<reference evidence="11 12" key="1">
    <citation type="journal article" date="2015" name="Antonie Van Leeuwenhoek">
        <title>Bosea vaviloviae sp. nov., a new species of slow-growing rhizobia isolated from nodules of the relict species Vavilovia formosa (Stev.) Fed.</title>
        <authorList>
            <person name="Safronova V.I."/>
            <person name="Kuznetsova I.G."/>
            <person name="Sazanova A.L."/>
            <person name="Kimeklis A.K."/>
            <person name="Belimov A.A."/>
            <person name="Andronov E.E."/>
            <person name="Pinaev A.G."/>
            <person name="Chizhevskaya E.P."/>
            <person name="Pukhaev A.R."/>
            <person name="Popov K.P."/>
            <person name="Willems A."/>
            <person name="Tikhonovich I.A."/>
        </authorList>
    </citation>
    <scope>NUCLEOTIDE SEQUENCE [LARGE SCALE GENOMIC DNA]</scope>
    <source>
        <strain evidence="11 12">Vaf18</strain>
    </source>
</reference>
<dbReference type="OrthoDB" id="9802815at2"/>
<dbReference type="CDD" id="cd08646">
    <property type="entry name" value="FMT_core_Met-tRNA-FMT_N"/>
    <property type="match status" value="1"/>
</dbReference>
<dbReference type="InterPro" id="IPR005794">
    <property type="entry name" value="Fmt"/>
</dbReference>
<name>A0A1D7TZW8_9HYPH</name>
<comment type="similarity">
    <text evidence="2 8">Belongs to the Fmt family.</text>
</comment>
<dbReference type="GO" id="GO:0004479">
    <property type="term" value="F:methionyl-tRNA formyltransferase activity"/>
    <property type="evidence" value="ECO:0007669"/>
    <property type="project" value="UniProtKB-UniRule"/>
</dbReference>
<evidence type="ECO:0000256" key="2">
    <source>
        <dbReference type="ARBA" id="ARBA00010699"/>
    </source>
</evidence>
<dbReference type="Pfam" id="PF00551">
    <property type="entry name" value="Formyl_trans_N"/>
    <property type="match status" value="1"/>
</dbReference>
<dbReference type="InterPro" id="IPR037022">
    <property type="entry name" value="Formyl_trans_C_sf"/>
</dbReference>
<evidence type="ECO:0000256" key="5">
    <source>
        <dbReference type="ARBA" id="ARBA00022679"/>
    </source>
</evidence>
<dbReference type="InterPro" id="IPR036477">
    <property type="entry name" value="Formyl_transf_N_sf"/>
</dbReference>